<evidence type="ECO:0000313" key="3">
    <source>
        <dbReference type="Proteomes" id="UP000485058"/>
    </source>
</evidence>
<comment type="caution">
    <text evidence="2">The sequence shown here is derived from an EMBL/GenBank/DDBJ whole genome shotgun (WGS) entry which is preliminary data.</text>
</comment>
<gene>
    <name evidence="2" type="ORF">HaLaN_27514</name>
</gene>
<proteinExistence type="predicted"/>
<accession>A0A6A0A918</accession>
<dbReference type="AlphaFoldDB" id="A0A6A0A918"/>
<protein>
    <submittedName>
        <fullName evidence="2">Uncharacterized protein</fullName>
    </submittedName>
</protein>
<feature type="region of interest" description="Disordered" evidence="1">
    <location>
        <begin position="1"/>
        <end position="33"/>
    </location>
</feature>
<keyword evidence="3" id="KW-1185">Reference proteome</keyword>
<name>A0A6A0A918_HAELA</name>
<sequence length="59" mass="6406">MPRRTQHRVLELTGGPHVESKPGTQCVSKGNVWPNETTPVTPVGGCRPVRVTRCAVSLQ</sequence>
<dbReference type="Proteomes" id="UP000485058">
    <property type="component" value="Unassembled WGS sequence"/>
</dbReference>
<organism evidence="2 3">
    <name type="scientific">Haematococcus lacustris</name>
    <name type="common">Green alga</name>
    <name type="synonym">Haematococcus pluvialis</name>
    <dbReference type="NCBI Taxonomy" id="44745"/>
    <lineage>
        <taxon>Eukaryota</taxon>
        <taxon>Viridiplantae</taxon>
        <taxon>Chlorophyta</taxon>
        <taxon>core chlorophytes</taxon>
        <taxon>Chlorophyceae</taxon>
        <taxon>CS clade</taxon>
        <taxon>Chlamydomonadales</taxon>
        <taxon>Haematococcaceae</taxon>
        <taxon>Haematococcus</taxon>
    </lineage>
</organism>
<evidence type="ECO:0000256" key="1">
    <source>
        <dbReference type="SAM" id="MobiDB-lite"/>
    </source>
</evidence>
<reference evidence="2 3" key="1">
    <citation type="submission" date="2020-02" db="EMBL/GenBank/DDBJ databases">
        <title>Draft genome sequence of Haematococcus lacustris strain NIES-144.</title>
        <authorList>
            <person name="Morimoto D."/>
            <person name="Nakagawa S."/>
            <person name="Yoshida T."/>
            <person name="Sawayama S."/>
        </authorList>
    </citation>
    <scope>NUCLEOTIDE SEQUENCE [LARGE SCALE GENOMIC DNA]</scope>
    <source>
        <strain evidence="2 3">NIES-144</strain>
    </source>
</reference>
<feature type="compositionally biased region" description="Polar residues" evidence="1">
    <location>
        <begin position="22"/>
        <end position="33"/>
    </location>
</feature>
<evidence type="ECO:0000313" key="2">
    <source>
        <dbReference type="EMBL" id="GFH28941.1"/>
    </source>
</evidence>
<dbReference type="EMBL" id="BLLF01004112">
    <property type="protein sequence ID" value="GFH28941.1"/>
    <property type="molecule type" value="Genomic_DNA"/>
</dbReference>